<name>A0AAV0BL12_PHAPC</name>
<keyword evidence="1" id="KW-0812">Transmembrane</keyword>
<dbReference type="Proteomes" id="UP001153365">
    <property type="component" value="Unassembled WGS sequence"/>
</dbReference>
<evidence type="ECO:0000313" key="3">
    <source>
        <dbReference type="Proteomes" id="UP001153365"/>
    </source>
</evidence>
<evidence type="ECO:0000313" key="2">
    <source>
        <dbReference type="EMBL" id="CAH7687934.1"/>
    </source>
</evidence>
<keyword evidence="1" id="KW-1133">Transmembrane helix</keyword>
<keyword evidence="3" id="KW-1185">Reference proteome</keyword>
<sequence>MGYSNKTSKFNLLLYFLWINLILLEVSTMSLLNDYYDHFIVGFNEEAHALEFEGFKEKEVEEIKVEKTFRYHPEIFELQRVYKKLSNRVKDIPDVNKNKQFTELKVGLGELIRSLGKLHLSIGEPLPDSYFSDLNINDHTLYEELKLWFQENKSSEILKTYMRGNSFEITQNLARYSKIISNFRSLGFSMEELHGTCEIIFLVANYLIGLEDIKDNLIFFLLKSEDFVKVLATYSRSKINNSPLLKPTLFPSYKLKIIHSIEDSWKNNIFKHLSPKQWDLLISEYITQDPGIAEALMNVTKDYQKYRGTFEELRNLNKLLSLKERNESRKRIMRSLIEILTTKIIESKSEISQVELKDENYYLTIYHVLEFLFSIGDPNDNRNLINLNQFIFLRLLLSEDYKIKNNTIKSSKDIEELKITFKNLCSSSSKVLGENTPIQKLAFALENV</sequence>
<accession>A0AAV0BL12</accession>
<evidence type="ECO:0000256" key="1">
    <source>
        <dbReference type="SAM" id="Phobius"/>
    </source>
</evidence>
<feature type="transmembrane region" description="Helical" evidence="1">
    <location>
        <begin position="12"/>
        <end position="32"/>
    </location>
</feature>
<keyword evidence="1" id="KW-0472">Membrane</keyword>
<gene>
    <name evidence="2" type="ORF">PPACK8108_LOCUS22801</name>
</gene>
<dbReference type="EMBL" id="CALTRL010005923">
    <property type="protein sequence ID" value="CAH7687934.1"/>
    <property type="molecule type" value="Genomic_DNA"/>
</dbReference>
<dbReference type="AlphaFoldDB" id="A0AAV0BL12"/>
<reference evidence="2" key="1">
    <citation type="submission" date="2022-06" db="EMBL/GenBank/DDBJ databases">
        <authorList>
            <consortium name="SYNGENTA / RWTH Aachen University"/>
        </authorList>
    </citation>
    <scope>NUCLEOTIDE SEQUENCE</scope>
</reference>
<comment type="caution">
    <text evidence="2">The sequence shown here is derived from an EMBL/GenBank/DDBJ whole genome shotgun (WGS) entry which is preliminary data.</text>
</comment>
<proteinExistence type="predicted"/>
<organism evidence="2 3">
    <name type="scientific">Phakopsora pachyrhizi</name>
    <name type="common">Asian soybean rust disease fungus</name>
    <dbReference type="NCBI Taxonomy" id="170000"/>
    <lineage>
        <taxon>Eukaryota</taxon>
        <taxon>Fungi</taxon>
        <taxon>Dikarya</taxon>
        <taxon>Basidiomycota</taxon>
        <taxon>Pucciniomycotina</taxon>
        <taxon>Pucciniomycetes</taxon>
        <taxon>Pucciniales</taxon>
        <taxon>Phakopsoraceae</taxon>
        <taxon>Phakopsora</taxon>
    </lineage>
</organism>
<protein>
    <submittedName>
        <fullName evidence="2">Expressed protein</fullName>
    </submittedName>
</protein>